<accession>A0ABP4VF50</accession>
<protein>
    <recommendedName>
        <fullName evidence="2">Antitoxin</fullName>
    </recommendedName>
</protein>
<dbReference type="InterPro" id="IPR006442">
    <property type="entry name" value="Antitoxin_Phd/YefM"/>
</dbReference>
<keyword evidence="4" id="KW-1185">Reference proteome</keyword>
<evidence type="ECO:0000313" key="3">
    <source>
        <dbReference type="EMBL" id="GAA1724860.1"/>
    </source>
</evidence>
<dbReference type="SUPFAM" id="SSF143120">
    <property type="entry name" value="YefM-like"/>
    <property type="match status" value="1"/>
</dbReference>
<organism evidence="3 4">
    <name type="scientific">Aeromicrobium alkaliterrae</name>
    <dbReference type="NCBI Taxonomy" id="302168"/>
    <lineage>
        <taxon>Bacteria</taxon>
        <taxon>Bacillati</taxon>
        <taxon>Actinomycetota</taxon>
        <taxon>Actinomycetes</taxon>
        <taxon>Propionibacteriales</taxon>
        <taxon>Nocardioidaceae</taxon>
        <taxon>Aeromicrobium</taxon>
    </lineage>
</organism>
<dbReference type="EMBL" id="BAAAME010000002">
    <property type="protein sequence ID" value="GAA1724860.1"/>
    <property type="molecule type" value="Genomic_DNA"/>
</dbReference>
<comment type="similarity">
    <text evidence="1 2">Belongs to the phD/YefM antitoxin family.</text>
</comment>
<dbReference type="Gene3D" id="3.40.1620.10">
    <property type="entry name" value="YefM-like domain"/>
    <property type="match status" value="1"/>
</dbReference>
<name>A0ABP4VF50_9ACTN</name>
<dbReference type="Pfam" id="PF02604">
    <property type="entry name" value="PhdYeFM_antitox"/>
    <property type="match status" value="1"/>
</dbReference>
<reference evidence="4" key="1">
    <citation type="journal article" date="2019" name="Int. J. Syst. Evol. Microbiol.">
        <title>The Global Catalogue of Microorganisms (GCM) 10K type strain sequencing project: providing services to taxonomists for standard genome sequencing and annotation.</title>
        <authorList>
            <consortium name="The Broad Institute Genomics Platform"/>
            <consortium name="The Broad Institute Genome Sequencing Center for Infectious Disease"/>
            <person name="Wu L."/>
            <person name="Ma J."/>
        </authorList>
    </citation>
    <scope>NUCLEOTIDE SEQUENCE [LARGE SCALE GENOMIC DNA]</scope>
    <source>
        <strain evidence="4">JCM 13518</strain>
    </source>
</reference>
<comment type="caution">
    <text evidence="3">The sequence shown here is derived from an EMBL/GenBank/DDBJ whole genome shotgun (WGS) entry which is preliminary data.</text>
</comment>
<proteinExistence type="inferred from homology"/>
<dbReference type="InterPro" id="IPR036165">
    <property type="entry name" value="YefM-like_sf"/>
</dbReference>
<evidence type="ECO:0000313" key="4">
    <source>
        <dbReference type="Proteomes" id="UP001501057"/>
    </source>
</evidence>
<gene>
    <name evidence="3" type="ORF">GCM10009710_02060</name>
</gene>
<comment type="function">
    <text evidence="2">Antitoxin component of a type II toxin-antitoxin (TA) system.</text>
</comment>
<dbReference type="Proteomes" id="UP001501057">
    <property type="component" value="Unassembled WGS sequence"/>
</dbReference>
<sequence>MTVLHDVDKVLRGATFDSMRSISQRELRNDNAAVVREVEAGESFVVTRRGVPVARLVPWTAEADLTLDRPARRRGAFADRARVRLAESTDEVLDDLRGDR</sequence>
<evidence type="ECO:0000256" key="1">
    <source>
        <dbReference type="ARBA" id="ARBA00009981"/>
    </source>
</evidence>
<dbReference type="NCBIfam" id="TIGR01552">
    <property type="entry name" value="phd_fam"/>
    <property type="match status" value="1"/>
</dbReference>
<evidence type="ECO:0000256" key="2">
    <source>
        <dbReference type="RuleBase" id="RU362080"/>
    </source>
</evidence>